<protein>
    <submittedName>
        <fullName evidence="2">Uncharacterized protein</fullName>
    </submittedName>
</protein>
<keyword evidence="3" id="KW-1185">Reference proteome</keyword>
<feature type="region of interest" description="Disordered" evidence="1">
    <location>
        <begin position="143"/>
        <end position="171"/>
    </location>
</feature>
<sequence>MVSPANQKGKKRKGKIVETPFDSNSYFVSEITKKKATNVEIAQSSKPSTRRTTKKKESEIQISKKAKKVVRVSFSISSLIDCDLYTCLFAEYINNGVFDMRFVDIDAKYHRQRYATIIWHYGKTKNDDGATSESEVTGTVASKFDGPHIAKKHAPNTSNYPTPRPRRSNLR</sequence>
<comment type="caution">
    <text evidence="2">The sequence shown here is derived from an EMBL/GenBank/DDBJ whole genome shotgun (WGS) entry which is preliminary data.</text>
</comment>
<gene>
    <name evidence="2" type="ORF">H5410_011460</name>
</gene>
<evidence type="ECO:0000256" key="1">
    <source>
        <dbReference type="SAM" id="MobiDB-lite"/>
    </source>
</evidence>
<evidence type="ECO:0000313" key="2">
    <source>
        <dbReference type="EMBL" id="KAG5626242.1"/>
    </source>
</evidence>
<accession>A0A9J6APZ6</accession>
<dbReference type="EMBL" id="JACXVP010000002">
    <property type="protein sequence ID" value="KAG5626242.1"/>
    <property type="molecule type" value="Genomic_DNA"/>
</dbReference>
<dbReference type="InterPro" id="IPR038765">
    <property type="entry name" value="Papain-like_cys_pep_sf"/>
</dbReference>
<reference evidence="2 3" key="1">
    <citation type="submission" date="2020-09" db="EMBL/GenBank/DDBJ databases">
        <title>De no assembly of potato wild relative species, Solanum commersonii.</title>
        <authorList>
            <person name="Cho K."/>
        </authorList>
    </citation>
    <scope>NUCLEOTIDE SEQUENCE [LARGE SCALE GENOMIC DNA]</scope>
    <source>
        <strain evidence="2">LZ3.2</strain>
        <tissue evidence="2">Leaf</tissue>
    </source>
</reference>
<organism evidence="2 3">
    <name type="scientific">Solanum commersonii</name>
    <name type="common">Commerson's wild potato</name>
    <name type="synonym">Commerson's nightshade</name>
    <dbReference type="NCBI Taxonomy" id="4109"/>
    <lineage>
        <taxon>Eukaryota</taxon>
        <taxon>Viridiplantae</taxon>
        <taxon>Streptophyta</taxon>
        <taxon>Embryophyta</taxon>
        <taxon>Tracheophyta</taxon>
        <taxon>Spermatophyta</taxon>
        <taxon>Magnoliopsida</taxon>
        <taxon>eudicotyledons</taxon>
        <taxon>Gunneridae</taxon>
        <taxon>Pentapetalae</taxon>
        <taxon>asterids</taxon>
        <taxon>lamiids</taxon>
        <taxon>Solanales</taxon>
        <taxon>Solanaceae</taxon>
        <taxon>Solanoideae</taxon>
        <taxon>Solaneae</taxon>
        <taxon>Solanum</taxon>
    </lineage>
</organism>
<evidence type="ECO:0000313" key="3">
    <source>
        <dbReference type="Proteomes" id="UP000824120"/>
    </source>
</evidence>
<dbReference type="PANTHER" id="PTHR33022:SF21">
    <property type="entry name" value="UBIQUITIN-LIKE PROTEASE FAMILY PROFILE DOMAIN-CONTAINING PROTEIN"/>
    <property type="match status" value="1"/>
</dbReference>
<dbReference type="SUPFAM" id="SSF54001">
    <property type="entry name" value="Cysteine proteinases"/>
    <property type="match status" value="1"/>
</dbReference>
<dbReference type="PANTHER" id="PTHR33022">
    <property type="entry name" value="DUF1985 DOMAIN-CONTAINING PROTEIN"/>
    <property type="match status" value="1"/>
</dbReference>
<name>A0A9J6APZ6_SOLCO</name>
<dbReference type="Proteomes" id="UP000824120">
    <property type="component" value="Chromosome 2"/>
</dbReference>
<proteinExistence type="predicted"/>
<dbReference type="AlphaFoldDB" id="A0A9J6APZ6"/>